<dbReference type="RefSeq" id="WP_409658253.1">
    <property type="nucleotide sequence ID" value="NZ_JBKBUW010000058.1"/>
</dbReference>
<dbReference type="AlphaFoldDB" id="A0A7C3DXH0"/>
<reference evidence="1" key="1">
    <citation type="journal article" date="2020" name="mSystems">
        <title>Genome- and Community-Level Interaction Insights into Carbon Utilization and Element Cycling Functions of Hydrothermarchaeota in Hydrothermal Sediment.</title>
        <authorList>
            <person name="Zhou Z."/>
            <person name="Liu Y."/>
            <person name="Xu W."/>
            <person name="Pan J."/>
            <person name="Luo Z.H."/>
            <person name="Li M."/>
        </authorList>
    </citation>
    <scope>NUCLEOTIDE SEQUENCE [LARGE SCALE GENOMIC DNA]</scope>
    <source>
        <strain evidence="1">SpSt-524</strain>
    </source>
</reference>
<evidence type="ECO:0000313" key="1">
    <source>
        <dbReference type="EMBL" id="HFG21047.1"/>
    </source>
</evidence>
<sequence length="88" mass="10256">MELRLDQVLVWLEQGRAVVQVEYFDALGKLRRETFHRPTRDLGRALEEVAHLLAGEGMKGRPRVRRKQGGRLRVELELQECFWKALGS</sequence>
<accession>A0A7C3DXH0</accession>
<proteinExistence type="predicted"/>
<organism evidence="1">
    <name type="scientific">Meiothermus ruber</name>
    <dbReference type="NCBI Taxonomy" id="277"/>
    <lineage>
        <taxon>Bacteria</taxon>
        <taxon>Thermotogati</taxon>
        <taxon>Deinococcota</taxon>
        <taxon>Deinococci</taxon>
        <taxon>Thermales</taxon>
        <taxon>Thermaceae</taxon>
        <taxon>Meiothermus</taxon>
    </lineage>
</organism>
<comment type="caution">
    <text evidence="1">The sequence shown here is derived from an EMBL/GenBank/DDBJ whole genome shotgun (WGS) entry which is preliminary data.</text>
</comment>
<protein>
    <submittedName>
        <fullName evidence="1">Uncharacterized protein</fullName>
    </submittedName>
</protein>
<gene>
    <name evidence="1" type="ORF">ENS82_10075</name>
</gene>
<dbReference type="EMBL" id="DSWI01000021">
    <property type="protein sequence ID" value="HFG21047.1"/>
    <property type="molecule type" value="Genomic_DNA"/>
</dbReference>
<name>A0A7C3DXH0_MEIRU</name>